<evidence type="ECO:0000313" key="3">
    <source>
        <dbReference type="Proteomes" id="UP000429607"/>
    </source>
</evidence>
<organism evidence="2 3">
    <name type="scientific">Phytophthora rubi</name>
    <dbReference type="NCBI Taxonomy" id="129364"/>
    <lineage>
        <taxon>Eukaryota</taxon>
        <taxon>Sar</taxon>
        <taxon>Stramenopiles</taxon>
        <taxon>Oomycota</taxon>
        <taxon>Peronosporomycetes</taxon>
        <taxon>Peronosporales</taxon>
        <taxon>Peronosporaceae</taxon>
        <taxon>Phytophthora</taxon>
    </lineage>
</organism>
<dbReference type="EMBL" id="QXFV01002744">
    <property type="protein sequence ID" value="KAE8983885.1"/>
    <property type="molecule type" value="Genomic_DNA"/>
</dbReference>
<proteinExistence type="predicted"/>
<feature type="region of interest" description="Disordered" evidence="1">
    <location>
        <begin position="1"/>
        <end position="103"/>
    </location>
</feature>
<comment type="caution">
    <text evidence="2">The sequence shown here is derived from an EMBL/GenBank/DDBJ whole genome shotgun (WGS) entry which is preliminary data.</text>
</comment>
<evidence type="ECO:0000256" key="1">
    <source>
        <dbReference type="SAM" id="MobiDB-lite"/>
    </source>
</evidence>
<dbReference type="Proteomes" id="UP000429607">
    <property type="component" value="Unassembled WGS sequence"/>
</dbReference>
<sequence length="132" mass="15303">QRPLLRQPQPRPTPRELPTRSKARELATEGDWRAAEKLEASDTETRPAPRSTQTGEPRSTLGTDPRCSPEVVDARPRIREPQKTRRRAEKRLKKYRHADETRSKTLQWAGAAEVAWCRRGRPERSEGMNKRK</sequence>
<protein>
    <submittedName>
        <fullName evidence="2">Uncharacterized protein</fullName>
    </submittedName>
</protein>
<accession>A0A6A3IU17</accession>
<dbReference type="AlphaFoldDB" id="A0A6A3IU17"/>
<feature type="compositionally biased region" description="Basic and acidic residues" evidence="1">
    <location>
        <begin position="72"/>
        <end position="83"/>
    </location>
</feature>
<feature type="compositionally biased region" description="Basic residues" evidence="1">
    <location>
        <begin position="84"/>
        <end position="96"/>
    </location>
</feature>
<feature type="compositionally biased region" description="Basic and acidic residues" evidence="1">
    <location>
        <begin position="13"/>
        <end position="47"/>
    </location>
</feature>
<reference evidence="2 3" key="1">
    <citation type="submission" date="2018-09" db="EMBL/GenBank/DDBJ databases">
        <title>Genomic investigation of the strawberry pathogen Phytophthora fragariae indicates pathogenicity is determined by transcriptional variation in three key races.</title>
        <authorList>
            <person name="Adams T.M."/>
            <person name="Armitage A.D."/>
            <person name="Sobczyk M.K."/>
            <person name="Bates H.J."/>
            <person name="Dunwell J.M."/>
            <person name="Nellist C.F."/>
            <person name="Harrison R.J."/>
        </authorList>
    </citation>
    <scope>NUCLEOTIDE SEQUENCE [LARGE SCALE GENOMIC DNA]</scope>
    <source>
        <strain evidence="2 3">SCRP249</strain>
    </source>
</reference>
<feature type="compositionally biased region" description="Polar residues" evidence="1">
    <location>
        <begin position="50"/>
        <end position="62"/>
    </location>
</feature>
<gene>
    <name evidence="2" type="ORF">PR001_g23330</name>
</gene>
<feature type="non-terminal residue" evidence="2">
    <location>
        <position position="1"/>
    </location>
</feature>
<name>A0A6A3IU17_9STRA</name>
<evidence type="ECO:0000313" key="2">
    <source>
        <dbReference type="EMBL" id="KAE8983885.1"/>
    </source>
</evidence>